<feature type="transmembrane region" description="Helical" evidence="10">
    <location>
        <begin position="56"/>
        <end position="81"/>
    </location>
</feature>
<accession>A0A9W6LKI8</accession>
<dbReference type="CDD" id="cd04590">
    <property type="entry name" value="CBS_pair_CorC_HlyC_assoc"/>
    <property type="match status" value="1"/>
</dbReference>
<dbReference type="Gene3D" id="3.10.580.10">
    <property type="entry name" value="CBS-domain"/>
    <property type="match status" value="1"/>
</dbReference>
<keyword evidence="2" id="KW-1003">Cell membrane</keyword>
<keyword evidence="4" id="KW-0677">Repeat</keyword>
<dbReference type="Gene3D" id="3.30.465.10">
    <property type="match status" value="1"/>
</dbReference>
<proteinExistence type="predicted"/>
<evidence type="ECO:0000256" key="1">
    <source>
        <dbReference type="ARBA" id="ARBA00004651"/>
    </source>
</evidence>
<dbReference type="EMBL" id="BSDX01000001">
    <property type="protein sequence ID" value="GLI53313.1"/>
    <property type="molecule type" value="Genomic_DNA"/>
</dbReference>
<comment type="subcellular location">
    <subcellularLocation>
        <location evidence="1">Cell membrane</location>
        <topology evidence="1">Multi-pass membrane protein</topology>
    </subcellularLocation>
</comment>
<reference evidence="13" key="1">
    <citation type="submission" date="2022-12" db="EMBL/GenBank/DDBJ databases">
        <title>Reference genome sequencing for broad-spectrum identification of bacterial and archaeal isolates by mass spectrometry.</title>
        <authorList>
            <person name="Sekiguchi Y."/>
            <person name="Tourlousse D.M."/>
        </authorList>
    </citation>
    <scope>NUCLEOTIDE SEQUENCE</scope>
    <source>
        <strain evidence="13">TSL-P1</strain>
    </source>
</reference>
<evidence type="ECO:0000259" key="12">
    <source>
        <dbReference type="PROSITE" id="PS51846"/>
    </source>
</evidence>
<dbReference type="AlphaFoldDB" id="A0A9W6LKI8"/>
<feature type="domain" description="CBS" evidence="11">
    <location>
        <begin position="219"/>
        <end position="278"/>
    </location>
</feature>
<gene>
    <name evidence="13" type="ORF">TISLANDTSLP1_10060</name>
</gene>
<dbReference type="SMART" id="SM00116">
    <property type="entry name" value="CBS"/>
    <property type="match status" value="2"/>
</dbReference>
<dbReference type="Pfam" id="PF00571">
    <property type="entry name" value="CBS"/>
    <property type="match status" value="2"/>
</dbReference>
<evidence type="ECO:0000256" key="10">
    <source>
        <dbReference type="SAM" id="Phobius"/>
    </source>
</evidence>
<feature type="transmembrane region" description="Helical" evidence="10">
    <location>
        <begin position="101"/>
        <end position="123"/>
    </location>
</feature>
<organism evidence="13 14">
    <name type="scientific">Thermodesulfovibrio yellowstonii</name>
    <dbReference type="NCBI Taxonomy" id="28262"/>
    <lineage>
        <taxon>Bacteria</taxon>
        <taxon>Pseudomonadati</taxon>
        <taxon>Nitrospirota</taxon>
        <taxon>Thermodesulfovibrionia</taxon>
        <taxon>Thermodesulfovibrionales</taxon>
        <taxon>Thermodesulfovibrionaceae</taxon>
        <taxon>Thermodesulfovibrio</taxon>
    </lineage>
</organism>
<evidence type="ECO:0000256" key="4">
    <source>
        <dbReference type="ARBA" id="ARBA00022737"/>
    </source>
</evidence>
<evidence type="ECO:0000313" key="13">
    <source>
        <dbReference type="EMBL" id="GLI53313.1"/>
    </source>
</evidence>
<dbReference type="InterPro" id="IPR016169">
    <property type="entry name" value="FAD-bd_PCMH_sub2"/>
</dbReference>
<dbReference type="InterPro" id="IPR000644">
    <property type="entry name" value="CBS_dom"/>
</dbReference>
<keyword evidence="7 9" id="KW-0472">Membrane</keyword>
<dbReference type="Pfam" id="PF03471">
    <property type="entry name" value="CorC_HlyC"/>
    <property type="match status" value="1"/>
</dbReference>
<sequence length="432" mass="48843">MNEIFLIIFLIILNGFFAAAEIGVVTLRKTRLKQLIEEKRPNAEIVQKFKENPDKFLATIQVGITLIGSLASALAGAYAVKNIKPLIEILPFSFLKISAEVISIAIVVILVTYFSVVAGELIPKSIALSHPDWISLKTAKFIDRFSKLTFIFVKILTISTNFLLKPFGLKAFSQRGFISQEELKLLIEEGEEKGIFEPDERQLIHSAFSFAEITVKEIMVPAPQMVTVSIYMSVNEIKEIIMDEKFSRYPALGKDLNDIRGILHAKDFYNALIKNPDLLDIKRLLKPPMFVPETMKINILLKEMQKKRVHMAIVVDEYGVVTGLVTLEDILEELVGEIRDEYDIEMPVITLPDGSMIIDATISIRDLKEDYGIEIEESEEYDTLGGFILTSLQRIPHVGDTVDMDGKIFKVIEMVGQRISKIKYEAIDVKKE</sequence>
<keyword evidence="3 9" id="KW-0812">Transmembrane</keyword>
<evidence type="ECO:0000256" key="7">
    <source>
        <dbReference type="ARBA" id="ARBA00023136"/>
    </source>
</evidence>
<dbReference type="Proteomes" id="UP001144297">
    <property type="component" value="Unassembled WGS sequence"/>
</dbReference>
<dbReference type="PANTHER" id="PTHR43099">
    <property type="entry name" value="UPF0053 PROTEIN YRKA"/>
    <property type="match status" value="1"/>
</dbReference>
<feature type="domain" description="CBS" evidence="11">
    <location>
        <begin position="284"/>
        <end position="341"/>
    </location>
</feature>
<evidence type="ECO:0000256" key="5">
    <source>
        <dbReference type="ARBA" id="ARBA00022989"/>
    </source>
</evidence>
<evidence type="ECO:0000259" key="11">
    <source>
        <dbReference type="PROSITE" id="PS51371"/>
    </source>
</evidence>
<dbReference type="GO" id="GO:0050660">
    <property type="term" value="F:flavin adenine dinucleotide binding"/>
    <property type="evidence" value="ECO:0007669"/>
    <property type="project" value="InterPro"/>
</dbReference>
<dbReference type="SMART" id="SM01091">
    <property type="entry name" value="CorC_HlyC"/>
    <property type="match status" value="1"/>
</dbReference>
<evidence type="ECO:0000256" key="2">
    <source>
        <dbReference type="ARBA" id="ARBA00022475"/>
    </source>
</evidence>
<dbReference type="PANTHER" id="PTHR43099:SF2">
    <property type="entry name" value="UPF0053 PROTEIN YRKA"/>
    <property type="match status" value="1"/>
</dbReference>
<dbReference type="GO" id="GO:0005886">
    <property type="term" value="C:plasma membrane"/>
    <property type="evidence" value="ECO:0007669"/>
    <property type="project" value="UniProtKB-SubCell"/>
</dbReference>
<dbReference type="FunFam" id="3.10.580.10:FF:000002">
    <property type="entry name" value="Magnesium/cobalt efflux protein CorC"/>
    <property type="match status" value="1"/>
</dbReference>
<keyword evidence="6 8" id="KW-0129">CBS domain</keyword>
<dbReference type="SUPFAM" id="SSF54631">
    <property type="entry name" value="CBS-domain pair"/>
    <property type="match status" value="1"/>
</dbReference>
<dbReference type="FunFam" id="3.30.465.10:FF:000023">
    <property type="entry name" value="Magnesium and cobalt transporter"/>
    <property type="match status" value="1"/>
</dbReference>
<comment type="caution">
    <text evidence="13">The sequence shown here is derived from an EMBL/GenBank/DDBJ whole genome shotgun (WGS) entry which is preliminary data.</text>
</comment>
<evidence type="ECO:0000256" key="9">
    <source>
        <dbReference type="PROSITE-ProRule" id="PRU01193"/>
    </source>
</evidence>
<evidence type="ECO:0000313" key="14">
    <source>
        <dbReference type="Proteomes" id="UP001144297"/>
    </source>
</evidence>
<dbReference type="InterPro" id="IPR036318">
    <property type="entry name" value="FAD-bd_PCMH-like_sf"/>
</dbReference>
<evidence type="ECO:0000256" key="6">
    <source>
        <dbReference type="ARBA" id="ARBA00023122"/>
    </source>
</evidence>
<dbReference type="PROSITE" id="PS51371">
    <property type="entry name" value="CBS"/>
    <property type="match status" value="2"/>
</dbReference>
<dbReference type="SUPFAM" id="SSF56176">
    <property type="entry name" value="FAD-binding/transporter-associated domain-like"/>
    <property type="match status" value="1"/>
</dbReference>
<keyword evidence="5 9" id="KW-1133">Transmembrane helix</keyword>
<evidence type="ECO:0008006" key="15">
    <source>
        <dbReference type="Google" id="ProtNLM"/>
    </source>
</evidence>
<protein>
    <recommendedName>
        <fullName evidence="15">HlyC/CorC family transporter</fullName>
    </recommendedName>
</protein>
<keyword evidence="14" id="KW-1185">Reference proteome</keyword>
<dbReference type="InterPro" id="IPR044751">
    <property type="entry name" value="Ion_transp-like_CBS"/>
</dbReference>
<evidence type="ECO:0000256" key="8">
    <source>
        <dbReference type="PROSITE-ProRule" id="PRU00703"/>
    </source>
</evidence>
<feature type="transmembrane region" description="Helical" evidence="10">
    <location>
        <begin position="6"/>
        <end position="27"/>
    </location>
</feature>
<dbReference type="InterPro" id="IPR005170">
    <property type="entry name" value="Transptr-assoc_dom"/>
</dbReference>
<dbReference type="InterPro" id="IPR002550">
    <property type="entry name" value="CNNM"/>
</dbReference>
<dbReference type="InterPro" id="IPR046342">
    <property type="entry name" value="CBS_dom_sf"/>
</dbReference>
<evidence type="ECO:0000256" key="3">
    <source>
        <dbReference type="ARBA" id="ARBA00022692"/>
    </source>
</evidence>
<dbReference type="PROSITE" id="PS51846">
    <property type="entry name" value="CNNM"/>
    <property type="match status" value="1"/>
</dbReference>
<feature type="domain" description="CNNM transmembrane" evidence="12">
    <location>
        <begin position="1"/>
        <end position="200"/>
    </location>
</feature>
<dbReference type="InterPro" id="IPR051676">
    <property type="entry name" value="UPF0053_domain"/>
</dbReference>
<dbReference type="Pfam" id="PF01595">
    <property type="entry name" value="CNNM"/>
    <property type="match status" value="1"/>
</dbReference>
<name>A0A9W6LKI8_9BACT</name>